<keyword evidence="3" id="KW-1185">Reference proteome</keyword>
<sequence length="51" mass="5980">MPLEIKSYHANALTLQAKIFFNLQWYEETIQFLSKALEINPKNKTILTLRG</sequence>
<gene>
    <name evidence="2" type="ORF">GMARGA_LOCUS10630</name>
</gene>
<keyword evidence="1" id="KW-0802">TPR repeat</keyword>
<protein>
    <submittedName>
        <fullName evidence="2">9712_t:CDS:1</fullName>
    </submittedName>
</protein>
<dbReference type="InterPro" id="IPR019734">
    <property type="entry name" value="TPR_rpt"/>
</dbReference>
<comment type="caution">
    <text evidence="2">The sequence shown here is derived from an EMBL/GenBank/DDBJ whole genome shotgun (WGS) entry which is preliminary data.</text>
</comment>
<evidence type="ECO:0000313" key="2">
    <source>
        <dbReference type="EMBL" id="CAG8674830.1"/>
    </source>
</evidence>
<evidence type="ECO:0000313" key="3">
    <source>
        <dbReference type="Proteomes" id="UP000789901"/>
    </source>
</evidence>
<organism evidence="2 3">
    <name type="scientific">Gigaspora margarita</name>
    <dbReference type="NCBI Taxonomy" id="4874"/>
    <lineage>
        <taxon>Eukaryota</taxon>
        <taxon>Fungi</taxon>
        <taxon>Fungi incertae sedis</taxon>
        <taxon>Mucoromycota</taxon>
        <taxon>Glomeromycotina</taxon>
        <taxon>Glomeromycetes</taxon>
        <taxon>Diversisporales</taxon>
        <taxon>Gigasporaceae</taxon>
        <taxon>Gigaspora</taxon>
    </lineage>
</organism>
<dbReference type="PROSITE" id="PS50005">
    <property type="entry name" value="TPR"/>
    <property type="match status" value="1"/>
</dbReference>
<proteinExistence type="predicted"/>
<dbReference type="EMBL" id="CAJVQB010005993">
    <property type="protein sequence ID" value="CAG8674830.1"/>
    <property type="molecule type" value="Genomic_DNA"/>
</dbReference>
<reference evidence="2 3" key="1">
    <citation type="submission" date="2021-06" db="EMBL/GenBank/DDBJ databases">
        <authorList>
            <person name="Kallberg Y."/>
            <person name="Tangrot J."/>
            <person name="Rosling A."/>
        </authorList>
    </citation>
    <scope>NUCLEOTIDE SEQUENCE [LARGE SCALE GENOMIC DNA]</scope>
    <source>
        <strain evidence="2 3">120-4 pot B 10/14</strain>
    </source>
</reference>
<accession>A0ABN7UUM8</accession>
<evidence type="ECO:0000256" key="1">
    <source>
        <dbReference type="PROSITE-ProRule" id="PRU00339"/>
    </source>
</evidence>
<name>A0ABN7UUM8_GIGMA</name>
<feature type="non-terminal residue" evidence="2">
    <location>
        <position position="51"/>
    </location>
</feature>
<dbReference type="Gene3D" id="1.25.40.10">
    <property type="entry name" value="Tetratricopeptide repeat domain"/>
    <property type="match status" value="1"/>
</dbReference>
<dbReference type="InterPro" id="IPR011990">
    <property type="entry name" value="TPR-like_helical_dom_sf"/>
</dbReference>
<feature type="repeat" description="TPR" evidence="1">
    <location>
        <begin position="10"/>
        <end position="43"/>
    </location>
</feature>
<dbReference type="SUPFAM" id="SSF48452">
    <property type="entry name" value="TPR-like"/>
    <property type="match status" value="1"/>
</dbReference>
<dbReference type="Proteomes" id="UP000789901">
    <property type="component" value="Unassembled WGS sequence"/>
</dbReference>